<protein>
    <submittedName>
        <fullName evidence="2">Uncharacterized protein</fullName>
    </submittedName>
</protein>
<evidence type="ECO:0000313" key="2">
    <source>
        <dbReference type="EMBL" id="PNX55556.1"/>
    </source>
</evidence>
<gene>
    <name evidence="2" type="ORF">L195_g049185</name>
</gene>
<sequence length="43" mass="4879">MEQPPSDPPATGAGETISKNALKRELKNKQREEEKKKKEEAKK</sequence>
<feature type="region of interest" description="Disordered" evidence="1">
    <location>
        <begin position="1"/>
        <end position="43"/>
    </location>
</feature>
<organism evidence="2 3">
    <name type="scientific">Trifolium pratense</name>
    <name type="common">Red clover</name>
    <dbReference type="NCBI Taxonomy" id="57577"/>
    <lineage>
        <taxon>Eukaryota</taxon>
        <taxon>Viridiplantae</taxon>
        <taxon>Streptophyta</taxon>
        <taxon>Embryophyta</taxon>
        <taxon>Tracheophyta</taxon>
        <taxon>Spermatophyta</taxon>
        <taxon>Magnoliopsida</taxon>
        <taxon>eudicotyledons</taxon>
        <taxon>Gunneridae</taxon>
        <taxon>Pentapetalae</taxon>
        <taxon>rosids</taxon>
        <taxon>fabids</taxon>
        <taxon>Fabales</taxon>
        <taxon>Fabaceae</taxon>
        <taxon>Papilionoideae</taxon>
        <taxon>50 kb inversion clade</taxon>
        <taxon>NPAAA clade</taxon>
        <taxon>Hologalegina</taxon>
        <taxon>IRL clade</taxon>
        <taxon>Trifolieae</taxon>
        <taxon>Trifolium</taxon>
    </lineage>
</organism>
<dbReference type="EMBL" id="ASHM01071970">
    <property type="protein sequence ID" value="PNX55556.1"/>
    <property type="molecule type" value="Genomic_DNA"/>
</dbReference>
<evidence type="ECO:0000313" key="3">
    <source>
        <dbReference type="Proteomes" id="UP000236291"/>
    </source>
</evidence>
<reference evidence="2 3" key="2">
    <citation type="journal article" date="2017" name="Front. Plant Sci.">
        <title>Gene Classification and Mining of Molecular Markers Useful in Red Clover (Trifolium pratense) Breeding.</title>
        <authorList>
            <person name="Istvanek J."/>
            <person name="Dluhosova J."/>
            <person name="Dluhos P."/>
            <person name="Patkova L."/>
            <person name="Nedelnik J."/>
            <person name="Repkova J."/>
        </authorList>
    </citation>
    <scope>NUCLEOTIDE SEQUENCE [LARGE SCALE GENOMIC DNA]</scope>
    <source>
        <strain evidence="3">cv. Tatra</strain>
        <tissue evidence="2">Young leaves</tissue>
    </source>
</reference>
<feature type="non-terminal residue" evidence="2">
    <location>
        <position position="43"/>
    </location>
</feature>
<name>A0A2K3JNE4_TRIPR</name>
<accession>A0A2K3JNE4</accession>
<reference evidence="2 3" key="1">
    <citation type="journal article" date="2014" name="Am. J. Bot.">
        <title>Genome assembly and annotation for red clover (Trifolium pratense; Fabaceae).</title>
        <authorList>
            <person name="Istvanek J."/>
            <person name="Jaros M."/>
            <person name="Krenek A."/>
            <person name="Repkova J."/>
        </authorList>
    </citation>
    <scope>NUCLEOTIDE SEQUENCE [LARGE SCALE GENOMIC DNA]</scope>
    <source>
        <strain evidence="3">cv. Tatra</strain>
        <tissue evidence="2">Young leaves</tissue>
    </source>
</reference>
<dbReference type="Proteomes" id="UP000236291">
    <property type="component" value="Unassembled WGS sequence"/>
</dbReference>
<comment type="caution">
    <text evidence="2">The sequence shown here is derived from an EMBL/GenBank/DDBJ whole genome shotgun (WGS) entry which is preliminary data.</text>
</comment>
<dbReference type="AlphaFoldDB" id="A0A2K3JNE4"/>
<proteinExistence type="predicted"/>
<evidence type="ECO:0000256" key="1">
    <source>
        <dbReference type="SAM" id="MobiDB-lite"/>
    </source>
</evidence>
<feature type="compositionally biased region" description="Basic and acidic residues" evidence="1">
    <location>
        <begin position="22"/>
        <end position="43"/>
    </location>
</feature>